<feature type="active site" description="Tele-phosphohistidine intermediate" evidence="1">
    <location>
        <position position="239"/>
    </location>
</feature>
<dbReference type="SUPFAM" id="SSF53254">
    <property type="entry name" value="Phosphoglycerate mutase-like"/>
    <property type="match status" value="2"/>
</dbReference>
<proteinExistence type="predicted"/>
<dbReference type="EC" id="3.1.3.3" evidence="4"/>
<feature type="active site" description="Proton donor/acceptor" evidence="1">
    <location>
        <position position="313"/>
    </location>
</feature>
<dbReference type="InterPro" id="IPR029033">
    <property type="entry name" value="His_PPase_superfam"/>
</dbReference>
<protein>
    <submittedName>
        <fullName evidence="4">Phosphoserine phosphatase 1</fullName>
        <ecNumber evidence="4">3.1.3.3</ecNumber>
    </submittedName>
</protein>
<evidence type="ECO:0000256" key="2">
    <source>
        <dbReference type="PIRSR" id="PIRSR613078-2"/>
    </source>
</evidence>
<feature type="binding site" evidence="2">
    <location>
        <position position="288"/>
    </location>
    <ligand>
        <name>substrate</name>
    </ligand>
</feature>
<evidence type="ECO:0000256" key="3">
    <source>
        <dbReference type="PIRSR" id="PIRSR613078-3"/>
    </source>
</evidence>
<keyword evidence="4" id="KW-0378">Hydrolase</keyword>
<evidence type="ECO:0000313" key="4">
    <source>
        <dbReference type="EMBL" id="PZD72750.1"/>
    </source>
</evidence>
<name>A0A2W1JGM6_9CYAN</name>
<sequence length="447" mass="49623">MDDKALATRVILVRHGESTYNVERRIQGHLDESTLTEQGTADAQSVGRALKDIPFDAIYHSPLMRTRHTAENICQQLETTVQPRVLDNLIEISLPLWEGILFSEVKERDPQGYENWHHYPEKLCMEVEGDNGLESFYPVPALYEQAQQVWQQLLPQHQGETILLVGHSGINRALLGTALGLTPERYHSLQQANCNISILNFVPGQPTQLESLNLTDHTGLKVSSPRQNYEALRLLLVRHGETDWNRQGKFQGQIDVPLNDNGRLQGQQAADFLKDIHIDFAVSSSMLRPKETAELILAHHPQVPLTVDDQLREISHGKWEGCLENEIESGYPGELERWQSTPAEVQMPEGENLQQVWDRAIAAWDAIVKAHLGSGKVGIVVAHDAVNKVILCHLAGLGPEQFWSFKQGNGAVSVIDYTAAGKPTLAAMNMTTHLAGGVLDQTAAGAL</sequence>
<dbReference type="RefSeq" id="WP_110986781.1">
    <property type="nucleotide sequence ID" value="NZ_CAWNWM010000008.1"/>
</dbReference>
<dbReference type="PANTHER" id="PTHR48100">
    <property type="entry name" value="BROAD-SPECIFICITY PHOSPHATASE YOR283W-RELATED"/>
    <property type="match status" value="1"/>
</dbReference>
<dbReference type="GO" id="GO:0016791">
    <property type="term" value="F:phosphatase activity"/>
    <property type="evidence" value="ECO:0007669"/>
    <property type="project" value="TreeGrafter"/>
</dbReference>
<feature type="site" description="Transition state stabilizer" evidence="3">
    <location>
        <position position="383"/>
    </location>
</feature>
<dbReference type="InterPro" id="IPR013078">
    <property type="entry name" value="His_Pase_superF_clade-1"/>
</dbReference>
<dbReference type="CDD" id="cd07067">
    <property type="entry name" value="HP_PGM_like"/>
    <property type="match status" value="2"/>
</dbReference>
<dbReference type="PROSITE" id="PS00175">
    <property type="entry name" value="PG_MUTASE"/>
    <property type="match status" value="2"/>
</dbReference>
<dbReference type="InterPro" id="IPR001345">
    <property type="entry name" value="PG/BPGM_mutase_AS"/>
</dbReference>
<keyword evidence="5" id="KW-1185">Reference proteome</keyword>
<evidence type="ECO:0000256" key="1">
    <source>
        <dbReference type="PIRSR" id="PIRSR613078-1"/>
    </source>
</evidence>
<dbReference type="PANTHER" id="PTHR48100:SF10">
    <property type="entry name" value="2-CARBOXY-D-ARABINITOL-1-PHOSPHATASE-RELATED"/>
    <property type="match status" value="1"/>
</dbReference>
<dbReference type="SMART" id="SM00855">
    <property type="entry name" value="PGAM"/>
    <property type="match status" value="2"/>
</dbReference>
<dbReference type="AlphaFoldDB" id="A0A2W1JGM6"/>
<feature type="binding site" evidence="2">
    <location>
        <begin position="238"/>
        <end position="245"/>
    </location>
    <ligand>
        <name>substrate</name>
    </ligand>
</feature>
<evidence type="ECO:0000313" key="5">
    <source>
        <dbReference type="Proteomes" id="UP000248857"/>
    </source>
</evidence>
<dbReference type="OrthoDB" id="9781415at2"/>
<organism evidence="4 5">
    <name type="scientific">Acaryochloris thomasi RCC1774</name>
    <dbReference type="NCBI Taxonomy" id="1764569"/>
    <lineage>
        <taxon>Bacteria</taxon>
        <taxon>Bacillati</taxon>
        <taxon>Cyanobacteriota</taxon>
        <taxon>Cyanophyceae</taxon>
        <taxon>Acaryochloridales</taxon>
        <taxon>Acaryochloridaceae</taxon>
        <taxon>Acaryochloris</taxon>
        <taxon>Acaryochloris thomasi</taxon>
    </lineage>
</organism>
<reference evidence="4 5" key="1">
    <citation type="journal article" date="2018" name="Sci. Rep.">
        <title>A novel species of the marine cyanobacterium Acaryochloris with a unique pigment content and lifestyle.</title>
        <authorList>
            <person name="Partensky F."/>
            <person name="Six C."/>
            <person name="Ratin M."/>
            <person name="Garczarek L."/>
            <person name="Vaulot D."/>
            <person name="Probert I."/>
            <person name="Calteau A."/>
            <person name="Gourvil P."/>
            <person name="Marie D."/>
            <person name="Grebert T."/>
            <person name="Bouchier C."/>
            <person name="Le Panse S."/>
            <person name="Gachenot M."/>
            <person name="Rodriguez F."/>
            <person name="Garrido J.L."/>
        </authorList>
    </citation>
    <scope>NUCLEOTIDE SEQUENCE [LARGE SCALE GENOMIC DNA]</scope>
    <source>
        <strain evidence="4 5">RCC1774</strain>
    </source>
</reference>
<comment type="caution">
    <text evidence="4">The sequence shown here is derived from an EMBL/GenBank/DDBJ whole genome shotgun (WGS) entry which is preliminary data.</text>
</comment>
<accession>A0A2W1JGM6</accession>
<gene>
    <name evidence="4" type="primary">pspA_2</name>
    <name evidence="4" type="ORF">C1752_03346</name>
</gene>
<dbReference type="Pfam" id="PF00300">
    <property type="entry name" value="His_Phos_1"/>
    <property type="match status" value="2"/>
</dbReference>
<dbReference type="InterPro" id="IPR050275">
    <property type="entry name" value="PGM_Phosphatase"/>
</dbReference>
<dbReference type="Proteomes" id="UP000248857">
    <property type="component" value="Unassembled WGS sequence"/>
</dbReference>
<dbReference type="Gene3D" id="3.40.50.1240">
    <property type="entry name" value="Phosphoglycerate mutase-like"/>
    <property type="match status" value="2"/>
</dbReference>
<dbReference type="EMBL" id="PQWO01000008">
    <property type="protein sequence ID" value="PZD72750.1"/>
    <property type="molecule type" value="Genomic_DNA"/>
</dbReference>